<dbReference type="Pfam" id="PF01041">
    <property type="entry name" value="DegT_DnrJ_EryC1"/>
    <property type="match status" value="1"/>
</dbReference>
<organism evidence="1 2">
    <name type="scientific">Mya arenaria</name>
    <name type="common">Soft-shell clam</name>
    <dbReference type="NCBI Taxonomy" id="6604"/>
    <lineage>
        <taxon>Eukaryota</taxon>
        <taxon>Metazoa</taxon>
        <taxon>Spiralia</taxon>
        <taxon>Lophotrochozoa</taxon>
        <taxon>Mollusca</taxon>
        <taxon>Bivalvia</taxon>
        <taxon>Autobranchia</taxon>
        <taxon>Heteroconchia</taxon>
        <taxon>Euheterodonta</taxon>
        <taxon>Imparidentia</taxon>
        <taxon>Neoheterodontei</taxon>
        <taxon>Myida</taxon>
        <taxon>Myoidea</taxon>
        <taxon>Myidae</taxon>
        <taxon>Mya</taxon>
    </lineage>
</organism>
<dbReference type="Proteomes" id="UP001164746">
    <property type="component" value="Chromosome 7"/>
</dbReference>
<sequence length="387" mass="43566">MLIKLLKTSIKVEVTRSLCLGHSNCEVMNFEAGSEVIMSAINIPDMVTVVKHHNLKVVPWDISIETTEPKLDLLPSLITSHTVAILVAHIFGKWCDMDPIIDVAQSYNLPVIEDCAESFCGFDVIGNPRSDLVLFSFGVIKFSTAFGGAIAKIKDESVYKKMLEVYGTYRVQGHGEFLKKIFKYYLVYLILLPFSEKILISAARFFGIDHKAMAVQMLRGFPDQMTQRIKMRPSSALLQMLRERLEGFSKSDFETGQVKGDYVRMRLPEEAQMVGMKAIINNYWLFPILVESPDTVLSVLNALGVDAYRGATQLNIIEPETSPNSDDPMTPIDPSYPSEARYLIDHVVYLPVNKKVPFHVLNKICNAVKEAIRLSKDSPKVRIQSKL</sequence>
<evidence type="ECO:0000313" key="2">
    <source>
        <dbReference type="Proteomes" id="UP001164746"/>
    </source>
</evidence>
<evidence type="ECO:0000313" key="1">
    <source>
        <dbReference type="EMBL" id="WAR10700.1"/>
    </source>
</evidence>
<name>A0ABY7EL41_MYAAR</name>
<reference evidence="1" key="1">
    <citation type="submission" date="2022-11" db="EMBL/GenBank/DDBJ databases">
        <title>Centuries of genome instability and evolution in soft-shell clam transmissible cancer (bioRxiv).</title>
        <authorList>
            <person name="Hart S.F.M."/>
            <person name="Yonemitsu M.A."/>
            <person name="Giersch R.M."/>
            <person name="Beal B.F."/>
            <person name="Arriagada G."/>
            <person name="Davis B.W."/>
            <person name="Ostrander E.A."/>
            <person name="Goff S.P."/>
            <person name="Metzger M.J."/>
        </authorList>
    </citation>
    <scope>NUCLEOTIDE SEQUENCE</scope>
    <source>
        <strain evidence="1">MELC-2E11</strain>
        <tissue evidence="1">Siphon/mantle</tissue>
    </source>
</reference>
<dbReference type="InterPro" id="IPR000653">
    <property type="entry name" value="DegT/StrS_aminotransferase"/>
</dbReference>
<dbReference type="PANTHER" id="PTHR30244:SF34">
    <property type="entry name" value="DTDP-4-AMINO-4,6-DIDEOXYGALACTOSE TRANSAMINASE"/>
    <property type="match status" value="1"/>
</dbReference>
<dbReference type="Gene3D" id="3.40.640.10">
    <property type="entry name" value="Type I PLP-dependent aspartate aminotransferase-like (Major domain)"/>
    <property type="match status" value="1"/>
</dbReference>
<dbReference type="EMBL" id="CP111018">
    <property type="protein sequence ID" value="WAR10700.1"/>
    <property type="molecule type" value="Genomic_DNA"/>
</dbReference>
<dbReference type="InterPro" id="IPR015421">
    <property type="entry name" value="PyrdxlP-dep_Trfase_major"/>
</dbReference>
<protein>
    <submittedName>
        <fullName evidence="1">GDPPS-like protein</fullName>
    </submittedName>
</protein>
<keyword evidence="2" id="KW-1185">Reference proteome</keyword>
<proteinExistence type="predicted"/>
<dbReference type="InterPro" id="IPR015424">
    <property type="entry name" value="PyrdxlP-dep_Trfase"/>
</dbReference>
<gene>
    <name evidence="1" type="ORF">MAR_035776</name>
</gene>
<dbReference type="SUPFAM" id="SSF53383">
    <property type="entry name" value="PLP-dependent transferases"/>
    <property type="match status" value="1"/>
</dbReference>
<dbReference type="PANTHER" id="PTHR30244">
    <property type="entry name" value="TRANSAMINASE"/>
    <property type="match status" value="1"/>
</dbReference>
<accession>A0ABY7EL41</accession>